<accession>A0A543B238</accession>
<comment type="caution">
    <text evidence="1">The sequence shown here is derived from an EMBL/GenBank/DDBJ whole genome shotgun (WGS) entry which is preliminary data.</text>
</comment>
<proteinExistence type="predicted"/>
<dbReference type="RefSeq" id="WP_142043812.1">
    <property type="nucleotide sequence ID" value="NZ_JBHTGS010000002.1"/>
</dbReference>
<dbReference type="FunCoup" id="A0A543B238">
    <property type="interactions" value="1"/>
</dbReference>
<gene>
    <name evidence="1" type="ORF">FB566_4502</name>
</gene>
<protein>
    <submittedName>
        <fullName evidence="1">Serine/threonine-protein kinase RsbW</fullName>
    </submittedName>
</protein>
<dbReference type="Proteomes" id="UP000317043">
    <property type="component" value="Unassembled WGS sequence"/>
</dbReference>
<dbReference type="GO" id="GO:0016301">
    <property type="term" value="F:kinase activity"/>
    <property type="evidence" value="ECO:0007669"/>
    <property type="project" value="UniProtKB-KW"/>
</dbReference>
<keyword evidence="2" id="KW-1185">Reference proteome</keyword>
<name>A0A543B238_9ACTN</name>
<dbReference type="InParanoid" id="A0A543B238"/>
<sequence>MSHAVEGDVLILDIPATPNFLSVLRTATAGLATRLNYGLDAIEDLRVAVDEAASLILTAADDPSAVVHCRFDVVAEDLLISIGARGIGPLPNRQSFDWRVLDALAGAVSTDTKDGITTVRLTQPLPRQA</sequence>
<organism evidence="1 2">
    <name type="scientific">Stackebrandtia endophytica</name>
    <dbReference type="NCBI Taxonomy" id="1496996"/>
    <lineage>
        <taxon>Bacteria</taxon>
        <taxon>Bacillati</taxon>
        <taxon>Actinomycetota</taxon>
        <taxon>Actinomycetes</taxon>
        <taxon>Glycomycetales</taxon>
        <taxon>Glycomycetaceae</taxon>
        <taxon>Stackebrandtia</taxon>
    </lineage>
</organism>
<keyword evidence="1" id="KW-0808">Transferase</keyword>
<keyword evidence="1" id="KW-0418">Kinase</keyword>
<dbReference type="InterPro" id="IPR036890">
    <property type="entry name" value="HATPase_C_sf"/>
</dbReference>
<dbReference type="EMBL" id="VFOW01000001">
    <property type="protein sequence ID" value="TQL78905.1"/>
    <property type="molecule type" value="Genomic_DNA"/>
</dbReference>
<evidence type="ECO:0000313" key="1">
    <source>
        <dbReference type="EMBL" id="TQL78905.1"/>
    </source>
</evidence>
<reference evidence="1 2" key="1">
    <citation type="submission" date="2019-06" db="EMBL/GenBank/DDBJ databases">
        <title>Sequencing the genomes of 1000 actinobacteria strains.</title>
        <authorList>
            <person name="Klenk H.-P."/>
        </authorList>
    </citation>
    <scope>NUCLEOTIDE SEQUENCE [LARGE SCALE GENOMIC DNA]</scope>
    <source>
        <strain evidence="1 2">DSM 45928</strain>
    </source>
</reference>
<evidence type="ECO:0000313" key="2">
    <source>
        <dbReference type="Proteomes" id="UP000317043"/>
    </source>
</evidence>
<dbReference type="Gene3D" id="3.30.565.10">
    <property type="entry name" value="Histidine kinase-like ATPase, C-terminal domain"/>
    <property type="match status" value="1"/>
</dbReference>
<dbReference type="AlphaFoldDB" id="A0A543B238"/>
<dbReference type="OrthoDB" id="3694612at2"/>